<sequence>MENPGFLREKYGLHNAPEVVAATKRTEKRIGKKLPTGTAEDAEIRIENYLDRLKNVIHPPELKGHADFDRQRRNLEMLKRSLHERFVIKPEDIPEAYFASVQKRHEEEGRPLDAIPDEIRKELSETIIVDQQNSLDQWVDYLSSGDAKYPDYLKYFAFRSILRMGRYDKKKKSFSERTGGAIAPFPDLNREALAIVLESFERQARGEPLKFGYDIEEGTKQRFFQFLKQKNFAKLYALAVEEFKPIPEELLSVTEGKWVKYPKGSDATRLVQSIAPYGTGWCLRGESMAQRYLKENDLEIFYSLDKEGKPTVPRVVMVSENGIISEVRGVAEDEHLDSHINSVVQEKLAGLPDGKRYEKKARDMTLLTAIKNKTEAGEALTKDDLVFLYEINAPIESFGYGTNDPRVKKVRAERNSEEDMPIVFECDKGQIARSLADIKGNTKAYIGPLASGIFSAIQKHDIEHIYTSFPEGRIGRRTIKGGTLSEEELKRQIEQANHEKKINISQWALSMLEGNDIEGKKFATLEQPEDIVLVRLSVKDLGFPYGATTQEIYDKAEFLGLELCPAETGPQYRLQYTNQPMGEYLCIAMNQIFDSDGHPSVFSLGRPAVDPWLHAYIVRPDSRWLPDSSLVFRLRKNVES</sequence>
<protein>
    <submittedName>
        <fullName evidence="1">Uncharacterized protein</fullName>
    </submittedName>
</protein>
<evidence type="ECO:0000313" key="1">
    <source>
        <dbReference type="EMBL" id="OGZ00565.1"/>
    </source>
</evidence>
<evidence type="ECO:0000313" key="2">
    <source>
        <dbReference type="Proteomes" id="UP000178348"/>
    </source>
</evidence>
<organism evidence="1 2">
    <name type="scientific">Candidatus Liptonbacteria bacterium RIFCSPLOWO2_01_FULL_53_13</name>
    <dbReference type="NCBI Taxonomy" id="1798651"/>
    <lineage>
        <taxon>Bacteria</taxon>
        <taxon>Candidatus Liptoniibacteriota</taxon>
    </lineage>
</organism>
<name>A0A1G2CGP8_9BACT</name>
<reference evidence="1 2" key="1">
    <citation type="journal article" date="2016" name="Nat. Commun.">
        <title>Thousands of microbial genomes shed light on interconnected biogeochemical processes in an aquifer system.</title>
        <authorList>
            <person name="Anantharaman K."/>
            <person name="Brown C.T."/>
            <person name="Hug L.A."/>
            <person name="Sharon I."/>
            <person name="Castelle C.J."/>
            <person name="Probst A.J."/>
            <person name="Thomas B.C."/>
            <person name="Singh A."/>
            <person name="Wilkins M.J."/>
            <person name="Karaoz U."/>
            <person name="Brodie E.L."/>
            <person name="Williams K.H."/>
            <person name="Hubbard S.S."/>
            <person name="Banfield J.F."/>
        </authorList>
    </citation>
    <scope>NUCLEOTIDE SEQUENCE [LARGE SCALE GENOMIC DNA]</scope>
</reference>
<dbReference type="AlphaFoldDB" id="A0A1G2CGP8"/>
<accession>A0A1G2CGP8</accession>
<proteinExistence type="predicted"/>
<dbReference type="EMBL" id="MHLB01000061">
    <property type="protein sequence ID" value="OGZ00565.1"/>
    <property type="molecule type" value="Genomic_DNA"/>
</dbReference>
<gene>
    <name evidence="1" type="ORF">A2946_02335</name>
</gene>
<dbReference type="Proteomes" id="UP000178348">
    <property type="component" value="Unassembled WGS sequence"/>
</dbReference>
<comment type="caution">
    <text evidence="1">The sequence shown here is derived from an EMBL/GenBank/DDBJ whole genome shotgun (WGS) entry which is preliminary data.</text>
</comment>